<sequence length="404" mass="44317">MGEEVYDLCVIGAGMFGSAAARHASANPSIKVCMIGPAEPTADELPKREIFGAHYDEGRITRILDEAPACQVLSQHSISRYRELERLSGIRFYEPVGCLFTGPKNKSFIQECLSSGSVHKVPLVEMPGNGETFKSRYPYLELQSGEIALLDDSGAGHISPRSLVAAQKKVARLQGCHIIESVVCGTETTSNGIHVVKTETKGEIKAKRLLVATGGFINKKNLDVLKPLLVKCYKETVVLLHLPEDEVQRLRSMPSMISIRETSEEEIGAYILPPVKYPDGKYYLKFGKSHNPCGGDELKTLEELRQWYLSDGDKEMEKTHVKFVSELIPGLKYIGMKKHTCATCKTPSGLPYIDRVTPTVTVAVAGNGKGAKFSDEVGRIAAHLCLAGKWDSEVSQGLFEAVFQ</sequence>
<evidence type="ECO:0000256" key="5">
    <source>
        <dbReference type="ARBA" id="ARBA00023002"/>
    </source>
</evidence>
<evidence type="ECO:0000313" key="7">
    <source>
        <dbReference type="EMBL" id="CAL1281692.1"/>
    </source>
</evidence>
<dbReference type="Proteomes" id="UP001497382">
    <property type="component" value="Unassembled WGS sequence"/>
</dbReference>
<dbReference type="InterPro" id="IPR036188">
    <property type="entry name" value="FAD/NAD-bd_sf"/>
</dbReference>
<dbReference type="AlphaFoldDB" id="A0AAV2ACH8"/>
<evidence type="ECO:0000259" key="6">
    <source>
        <dbReference type="Pfam" id="PF01266"/>
    </source>
</evidence>
<dbReference type="GO" id="GO:0008115">
    <property type="term" value="F:sarcosine oxidase activity"/>
    <property type="evidence" value="ECO:0007669"/>
    <property type="project" value="TreeGrafter"/>
</dbReference>
<keyword evidence="3" id="KW-0285">Flavoprotein</keyword>
<comment type="similarity">
    <text evidence="2">Belongs to the MSOX/MTOX family.</text>
</comment>
<dbReference type="PANTHER" id="PTHR10961:SF10">
    <property type="entry name" value="FAD DEPENDENT OXIDOREDUCTASE DOMAIN-CONTAINING PROTEIN"/>
    <property type="match status" value="1"/>
</dbReference>
<dbReference type="Pfam" id="PF01266">
    <property type="entry name" value="DAO"/>
    <property type="match status" value="1"/>
</dbReference>
<organism evidence="7 8">
    <name type="scientific">Larinioides sclopetarius</name>
    <dbReference type="NCBI Taxonomy" id="280406"/>
    <lineage>
        <taxon>Eukaryota</taxon>
        <taxon>Metazoa</taxon>
        <taxon>Ecdysozoa</taxon>
        <taxon>Arthropoda</taxon>
        <taxon>Chelicerata</taxon>
        <taxon>Arachnida</taxon>
        <taxon>Araneae</taxon>
        <taxon>Araneomorphae</taxon>
        <taxon>Entelegynae</taxon>
        <taxon>Araneoidea</taxon>
        <taxon>Araneidae</taxon>
        <taxon>Larinioides</taxon>
    </lineage>
</organism>
<keyword evidence="8" id="KW-1185">Reference proteome</keyword>
<comment type="caution">
    <text evidence="7">The sequence shown here is derived from an EMBL/GenBank/DDBJ whole genome shotgun (WGS) entry which is preliminary data.</text>
</comment>
<keyword evidence="5" id="KW-0560">Oxidoreductase</keyword>
<evidence type="ECO:0000256" key="1">
    <source>
        <dbReference type="ARBA" id="ARBA00001974"/>
    </source>
</evidence>
<dbReference type="InterPro" id="IPR006076">
    <property type="entry name" value="FAD-dep_OxRdtase"/>
</dbReference>
<dbReference type="Gene3D" id="3.50.50.60">
    <property type="entry name" value="FAD/NAD(P)-binding domain"/>
    <property type="match status" value="1"/>
</dbReference>
<name>A0AAV2ACH8_9ARAC</name>
<dbReference type="SUPFAM" id="SSF51905">
    <property type="entry name" value="FAD/NAD(P)-binding domain"/>
    <property type="match status" value="1"/>
</dbReference>
<dbReference type="Gene3D" id="3.30.9.10">
    <property type="entry name" value="D-Amino Acid Oxidase, subunit A, domain 2"/>
    <property type="match status" value="1"/>
</dbReference>
<feature type="domain" description="FAD dependent oxidoreductase" evidence="6">
    <location>
        <begin position="7"/>
        <end position="384"/>
    </location>
</feature>
<evidence type="ECO:0000256" key="2">
    <source>
        <dbReference type="ARBA" id="ARBA00010989"/>
    </source>
</evidence>
<dbReference type="InterPro" id="IPR045170">
    <property type="entry name" value="MTOX"/>
</dbReference>
<accession>A0AAV2ACH8</accession>
<protein>
    <recommendedName>
        <fullName evidence="6">FAD dependent oxidoreductase domain-containing protein</fullName>
    </recommendedName>
</protein>
<reference evidence="7 8" key="1">
    <citation type="submission" date="2024-04" db="EMBL/GenBank/DDBJ databases">
        <authorList>
            <person name="Rising A."/>
            <person name="Reimegard J."/>
            <person name="Sonavane S."/>
            <person name="Akerstrom W."/>
            <person name="Nylinder S."/>
            <person name="Hedman E."/>
            <person name="Kallberg Y."/>
        </authorList>
    </citation>
    <scope>NUCLEOTIDE SEQUENCE [LARGE SCALE GENOMIC DNA]</scope>
</reference>
<gene>
    <name evidence="7" type="ORF">LARSCL_LOCUS11714</name>
</gene>
<dbReference type="EMBL" id="CAXIEN010000148">
    <property type="protein sequence ID" value="CAL1281692.1"/>
    <property type="molecule type" value="Genomic_DNA"/>
</dbReference>
<dbReference type="PANTHER" id="PTHR10961">
    <property type="entry name" value="PEROXISOMAL SARCOSINE OXIDASE"/>
    <property type="match status" value="1"/>
</dbReference>
<keyword evidence="4" id="KW-0274">FAD</keyword>
<evidence type="ECO:0000313" key="8">
    <source>
        <dbReference type="Proteomes" id="UP001497382"/>
    </source>
</evidence>
<proteinExistence type="inferred from homology"/>
<dbReference type="GO" id="GO:0050660">
    <property type="term" value="F:flavin adenine dinucleotide binding"/>
    <property type="evidence" value="ECO:0007669"/>
    <property type="project" value="InterPro"/>
</dbReference>
<comment type="cofactor">
    <cofactor evidence="1">
        <name>FAD</name>
        <dbReference type="ChEBI" id="CHEBI:57692"/>
    </cofactor>
</comment>
<evidence type="ECO:0000256" key="4">
    <source>
        <dbReference type="ARBA" id="ARBA00022827"/>
    </source>
</evidence>
<evidence type="ECO:0000256" key="3">
    <source>
        <dbReference type="ARBA" id="ARBA00022630"/>
    </source>
</evidence>